<dbReference type="InterPro" id="IPR001478">
    <property type="entry name" value="PDZ"/>
</dbReference>
<evidence type="ECO:0000256" key="2">
    <source>
        <dbReference type="SAM" id="SignalP"/>
    </source>
</evidence>
<evidence type="ECO:0000256" key="1">
    <source>
        <dbReference type="SAM" id="MobiDB-lite"/>
    </source>
</evidence>
<feature type="chain" id="PRO_5021978596" evidence="2">
    <location>
        <begin position="24"/>
        <end position="389"/>
    </location>
</feature>
<protein>
    <submittedName>
        <fullName evidence="4">Serine endoprotease</fullName>
    </submittedName>
</protein>
<dbReference type="AlphaFoldDB" id="A0A518D5V7"/>
<feature type="compositionally biased region" description="Low complexity" evidence="1">
    <location>
        <begin position="359"/>
        <end position="368"/>
    </location>
</feature>
<feature type="signal peptide" evidence="2">
    <location>
        <begin position="1"/>
        <end position="23"/>
    </location>
</feature>
<evidence type="ECO:0000313" key="5">
    <source>
        <dbReference type="Proteomes" id="UP000317429"/>
    </source>
</evidence>
<dbReference type="RefSeq" id="WP_145280460.1">
    <property type="nucleotide sequence ID" value="NZ_CP036291.1"/>
</dbReference>
<dbReference type="GO" id="GO:0006508">
    <property type="term" value="P:proteolysis"/>
    <property type="evidence" value="ECO:0007669"/>
    <property type="project" value="UniProtKB-KW"/>
</dbReference>
<dbReference type="OrthoDB" id="266008at2"/>
<gene>
    <name evidence="4" type="ORF">Pla175_02100</name>
</gene>
<dbReference type="KEGG" id="pnd:Pla175_02100"/>
<dbReference type="EMBL" id="CP036291">
    <property type="protein sequence ID" value="QDU86857.1"/>
    <property type="molecule type" value="Genomic_DNA"/>
</dbReference>
<dbReference type="GO" id="GO:0008233">
    <property type="term" value="F:peptidase activity"/>
    <property type="evidence" value="ECO:0007669"/>
    <property type="project" value="UniProtKB-KW"/>
</dbReference>
<dbReference type="Proteomes" id="UP000317429">
    <property type="component" value="Chromosome"/>
</dbReference>
<organism evidence="4 5">
    <name type="scientific">Pirellulimonas nuda</name>
    <dbReference type="NCBI Taxonomy" id="2528009"/>
    <lineage>
        <taxon>Bacteria</taxon>
        <taxon>Pseudomonadati</taxon>
        <taxon>Planctomycetota</taxon>
        <taxon>Planctomycetia</taxon>
        <taxon>Pirellulales</taxon>
        <taxon>Lacipirellulaceae</taxon>
        <taxon>Pirellulimonas</taxon>
    </lineage>
</organism>
<keyword evidence="4" id="KW-0378">Hydrolase</keyword>
<accession>A0A518D5V7</accession>
<keyword evidence="2" id="KW-0732">Signal</keyword>
<proteinExistence type="predicted"/>
<dbReference type="InterPro" id="IPR036034">
    <property type="entry name" value="PDZ_sf"/>
</dbReference>
<evidence type="ECO:0000259" key="3">
    <source>
        <dbReference type="Pfam" id="PF13180"/>
    </source>
</evidence>
<sequence length="389" mass="40739" precursor="true">MRVIFGRALLGMVVAAGVAPALAQVNVDAPGAKVEVGPDNGPGAVDVDAGGGNGVRVNAPGVRVRVGGAEGNTIQVGPDGVPVMPRPDTTLVAPDAAPAPRYWLGVVGGEVSPELRAQLNLEGTGVIVREVVADSPAEKAGVKAFDIIVGSANGDGGEAAIGSMDDLSRLVAEVGVEGGQFDLQVIRGGKQMSLAVTPEARPNQPERPLTREPGVAIDGPNNFHFRLFGPGAMVQQQRVEQYVVDGTSVKIETQNGQTSVQVERDGDSWDLDPNVPEALAQLPADVRVTVDGILAKRDANQGPVNVDVDVDGLLNRLPQIFQNRGARRGMMSDPDMQQEFERMRAELREMRKQLGMPAENEAPAFDPNAPAPPAAVAPKIDIEIPADAE</sequence>
<keyword evidence="5" id="KW-1185">Reference proteome</keyword>
<feature type="domain" description="PDZ" evidence="3">
    <location>
        <begin position="118"/>
        <end position="196"/>
    </location>
</feature>
<evidence type="ECO:0000313" key="4">
    <source>
        <dbReference type="EMBL" id="QDU86857.1"/>
    </source>
</evidence>
<feature type="region of interest" description="Disordered" evidence="1">
    <location>
        <begin position="359"/>
        <end position="389"/>
    </location>
</feature>
<name>A0A518D5V7_9BACT</name>
<dbReference type="Pfam" id="PF13180">
    <property type="entry name" value="PDZ_2"/>
    <property type="match status" value="1"/>
</dbReference>
<dbReference type="SUPFAM" id="SSF50156">
    <property type="entry name" value="PDZ domain-like"/>
    <property type="match status" value="1"/>
</dbReference>
<reference evidence="4 5" key="1">
    <citation type="submission" date="2019-02" db="EMBL/GenBank/DDBJ databases">
        <title>Deep-cultivation of Planctomycetes and their phenomic and genomic characterization uncovers novel biology.</title>
        <authorList>
            <person name="Wiegand S."/>
            <person name="Jogler M."/>
            <person name="Boedeker C."/>
            <person name="Pinto D."/>
            <person name="Vollmers J."/>
            <person name="Rivas-Marin E."/>
            <person name="Kohn T."/>
            <person name="Peeters S.H."/>
            <person name="Heuer A."/>
            <person name="Rast P."/>
            <person name="Oberbeckmann S."/>
            <person name="Bunk B."/>
            <person name="Jeske O."/>
            <person name="Meyerdierks A."/>
            <person name="Storesund J.E."/>
            <person name="Kallscheuer N."/>
            <person name="Luecker S."/>
            <person name="Lage O.M."/>
            <person name="Pohl T."/>
            <person name="Merkel B.J."/>
            <person name="Hornburger P."/>
            <person name="Mueller R.-W."/>
            <person name="Bruemmer F."/>
            <person name="Labrenz M."/>
            <person name="Spormann A.M."/>
            <person name="Op den Camp H."/>
            <person name="Overmann J."/>
            <person name="Amann R."/>
            <person name="Jetten M.S.M."/>
            <person name="Mascher T."/>
            <person name="Medema M.H."/>
            <person name="Devos D.P."/>
            <person name="Kaster A.-K."/>
            <person name="Ovreas L."/>
            <person name="Rohde M."/>
            <person name="Galperin M.Y."/>
            <person name="Jogler C."/>
        </authorList>
    </citation>
    <scope>NUCLEOTIDE SEQUENCE [LARGE SCALE GENOMIC DNA]</scope>
    <source>
        <strain evidence="4 5">Pla175</strain>
    </source>
</reference>
<keyword evidence="4" id="KW-0645">Protease</keyword>
<dbReference type="Gene3D" id="2.30.42.10">
    <property type="match status" value="1"/>
</dbReference>